<dbReference type="InterPro" id="IPR028883">
    <property type="entry name" value="tRNA_aden_deaminase"/>
</dbReference>
<evidence type="ECO:0000313" key="10">
    <source>
        <dbReference type="EMBL" id="SMQ68916.1"/>
    </source>
</evidence>
<evidence type="ECO:0000256" key="5">
    <source>
        <dbReference type="ARBA" id="ARBA00022801"/>
    </source>
</evidence>
<evidence type="ECO:0000256" key="2">
    <source>
        <dbReference type="ARBA" id="ARBA00011738"/>
    </source>
</evidence>
<organism evidence="10 11">
    <name type="scientific">Altererythrobacter xiamenensis</name>
    <dbReference type="NCBI Taxonomy" id="1316679"/>
    <lineage>
        <taxon>Bacteria</taxon>
        <taxon>Pseudomonadati</taxon>
        <taxon>Pseudomonadota</taxon>
        <taxon>Alphaproteobacteria</taxon>
        <taxon>Sphingomonadales</taxon>
        <taxon>Erythrobacteraceae</taxon>
        <taxon>Altererythrobacter</taxon>
    </lineage>
</organism>
<dbReference type="Pfam" id="PF14437">
    <property type="entry name" value="MafB19-deam"/>
    <property type="match status" value="1"/>
</dbReference>
<dbReference type="GO" id="GO:0008270">
    <property type="term" value="F:zinc ion binding"/>
    <property type="evidence" value="ECO:0007669"/>
    <property type="project" value="UniProtKB-UniRule"/>
</dbReference>
<dbReference type="InterPro" id="IPR016193">
    <property type="entry name" value="Cytidine_deaminase-like"/>
</dbReference>
<comment type="similarity">
    <text evidence="1">Belongs to the cytidine and deoxycytidylate deaminase family. ADAT2 subfamily.</text>
</comment>
<keyword evidence="5 8" id="KW-0378">Hydrolase</keyword>
<dbReference type="Proteomes" id="UP000194420">
    <property type="component" value="Unassembled WGS sequence"/>
</dbReference>
<evidence type="ECO:0000313" key="11">
    <source>
        <dbReference type="Proteomes" id="UP000194420"/>
    </source>
</evidence>
<feature type="domain" description="CMP/dCMP-type deaminase" evidence="9">
    <location>
        <begin position="4"/>
        <end position="113"/>
    </location>
</feature>
<dbReference type="GO" id="GO:0052717">
    <property type="term" value="F:tRNA-specific adenosine-34 deaminase activity"/>
    <property type="evidence" value="ECO:0007669"/>
    <property type="project" value="UniProtKB-UniRule"/>
</dbReference>
<dbReference type="HAMAP" id="MF_00972">
    <property type="entry name" value="tRNA_aden_deaminase"/>
    <property type="match status" value="1"/>
</dbReference>
<proteinExistence type="inferred from homology"/>
<dbReference type="RefSeq" id="WP_086437141.1">
    <property type="nucleotide sequence ID" value="NZ_FXWG01000002.1"/>
</dbReference>
<evidence type="ECO:0000259" key="9">
    <source>
        <dbReference type="PROSITE" id="PS51747"/>
    </source>
</evidence>
<evidence type="ECO:0000256" key="3">
    <source>
        <dbReference type="ARBA" id="ARBA00022694"/>
    </source>
</evidence>
<dbReference type="GO" id="GO:0002100">
    <property type="term" value="P:tRNA wobble adenosine to inosine editing"/>
    <property type="evidence" value="ECO:0007669"/>
    <property type="project" value="UniProtKB-UniRule"/>
</dbReference>
<feature type="active site" description="Proton donor" evidence="8">
    <location>
        <position position="57"/>
    </location>
</feature>
<dbReference type="InterPro" id="IPR002125">
    <property type="entry name" value="CMP_dCMP_dom"/>
</dbReference>
<dbReference type="PANTHER" id="PTHR11079">
    <property type="entry name" value="CYTOSINE DEAMINASE FAMILY MEMBER"/>
    <property type="match status" value="1"/>
</dbReference>
<dbReference type="EMBL" id="FXWG01000002">
    <property type="protein sequence ID" value="SMQ68916.1"/>
    <property type="molecule type" value="Genomic_DNA"/>
</dbReference>
<keyword evidence="4 8" id="KW-0479">Metal-binding</keyword>
<feature type="binding site" evidence="8">
    <location>
        <position position="85"/>
    </location>
    <ligand>
        <name>Zn(2+)</name>
        <dbReference type="ChEBI" id="CHEBI:29105"/>
        <note>catalytic</note>
    </ligand>
</feature>
<comment type="catalytic activity">
    <reaction evidence="7 8">
        <text>adenosine(34) in tRNA + H2O + H(+) = inosine(34) in tRNA + NH4(+)</text>
        <dbReference type="Rhea" id="RHEA:43168"/>
        <dbReference type="Rhea" id="RHEA-COMP:10373"/>
        <dbReference type="Rhea" id="RHEA-COMP:10374"/>
        <dbReference type="ChEBI" id="CHEBI:15377"/>
        <dbReference type="ChEBI" id="CHEBI:15378"/>
        <dbReference type="ChEBI" id="CHEBI:28938"/>
        <dbReference type="ChEBI" id="CHEBI:74411"/>
        <dbReference type="ChEBI" id="CHEBI:82852"/>
        <dbReference type="EC" id="3.5.4.33"/>
    </reaction>
</comment>
<feature type="binding site" evidence="8">
    <location>
        <position position="88"/>
    </location>
    <ligand>
        <name>Zn(2+)</name>
        <dbReference type="ChEBI" id="CHEBI:29105"/>
        <note>catalytic</note>
    </ligand>
</feature>
<comment type="subunit">
    <text evidence="2 8">Homodimer.</text>
</comment>
<evidence type="ECO:0000256" key="1">
    <source>
        <dbReference type="ARBA" id="ARBA00010669"/>
    </source>
</evidence>
<dbReference type="PANTHER" id="PTHR11079:SF202">
    <property type="entry name" value="TRNA-SPECIFIC ADENOSINE DEAMINASE"/>
    <property type="match status" value="1"/>
</dbReference>
<dbReference type="InterPro" id="IPR058535">
    <property type="entry name" value="MafB19-deam"/>
</dbReference>
<keyword evidence="3 8" id="KW-0819">tRNA processing</keyword>
<dbReference type="InterPro" id="IPR016192">
    <property type="entry name" value="APOBEC/CMP_deaminase_Zn-bd"/>
</dbReference>
<name>A0A1Y6F325_9SPHN</name>
<feature type="binding site" evidence="8">
    <location>
        <position position="55"/>
    </location>
    <ligand>
        <name>Zn(2+)</name>
        <dbReference type="ChEBI" id="CHEBI:29105"/>
        <note>catalytic</note>
    </ligand>
</feature>
<dbReference type="Gene3D" id="3.40.140.10">
    <property type="entry name" value="Cytidine Deaminase, domain 2"/>
    <property type="match status" value="1"/>
</dbReference>
<evidence type="ECO:0000256" key="6">
    <source>
        <dbReference type="ARBA" id="ARBA00022833"/>
    </source>
</evidence>
<reference evidence="11" key="1">
    <citation type="submission" date="2017-04" db="EMBL/GenBank/DDBJ databases">
        <authorList>
            <person name="Varghese N."/>
            <person name="Submissions S."/>
        </authorList>
    </citation>
    <scope>NUCLEOTIDE SEQUENCE [LARGE SCALE GENOMIC DNA]</scope>
</reference>
<dbReference type="AlphaFoldDB" id="A0A1Y6F325"/>
<sequence length="151" mass="16259">MNRWPIPDPMARALDAARTAADQGEVPIGAVVMRGDEVIAVAANRTRQPPDPTGHAEIIALRAAAEKLGSERLTGCDLHVTLEPCAMCAGAISHARIARLYYAAPDPKGGAVEHGARVFEQAQCLHAPEVYSGMGEDEASEMLRAFFRERR</sequence>
<dbReference type="OrthoDB" id="9802676at2"/>
<evidence type="ECO:0000256" key="8">
    <source>
        <dbReference type="HAMAP-Rule" id="MF_00972"/>
    </source>
</evidence>
<evidence type="ECO:0000256" key="4">
    <source>
        <dbReference type="ARBA" id="ARBA00022723"/>
    </source>
</evidence>
<keyword evidence="6 8" id="KW-0862">Zinc</keyword>
<dbReference type="SUPFAM" id="SSF53927">
    <property type="entry name" value="Cytidine deaminase-like"/>
    <property type="match status" value="1"/>
</dbReference>
<comment type="function">
    <text evidence="8">Catalyzes the deamination of adenosine to inosine at the wobble position 34 of tRNA(Arg2).</text>
</comment>
<dbReference type="PROSITE" id="PS00903">
    <property type="entry name" value="CYT_DCMP_DEAMINASES_1"/>
    <property type="match status" value="1"/>
</dbReference>
<keyword evidence="11" id="KW-1185">Reference proteome</keyword>
<dbReference type="CDD" id="cd01285">
    <property type="entry name" value="nucleoside_deaminase"/>
    <property type="match status" value="1"/>
</dbReference>
<evidence type="ECO:0000256" key="7">
    <source>
        <dbReference type="ARBA" id="ARBA00048045"/>
    </source>
</evidence>
<dbReference type="PROSITE" id="PS51747">
    <property type="entry name" value="CYT_DCMP_DEAMINASES_2"/>
    <property type="match status" value="1"/>
</dbReference>
<accession>A0A1Y6F325</accession>
<comment type="cofactor">
    <cofactor evidence="8">
        <name>Zn(2+)</name>
        <dbReference type="ChEBI" id="CHEBI:29105"/>
    </cofactor>
    <text evidence="8">Binds 1 zinc ion per subunit.</text>
</comment>
<protein>
    <recommendedName>
        <fullName evidence="8">tRNA-specific adenosine deaminase</fullName>
        <ecNumber evidence="8">3.5.4.33</ecNumber>
    </recommendedName>
</protein>
<gene>
    <name evidence="8" type="primary">tadA</name>
    <name evidence="10" type="ORF">SAMN06297468_1187</name>
</gene>
<dbReference type="EC" id="3.5.4.33" evidence="8"/>